<evidence type="ECO:0000313" key="2">
    <source>
        <dbReference type="EMBL" id="AMX22081.1"/>
    </source>
</evidence>
<dbReference type="PANTHER" id="PTHR36181:SF4">
    <property type="entry name" value="LAGLIDADG ENDONUCLEASE"/>
    <property type="match status" value="1"/>
</dbReference>
<keyword evidence="2" id="KW-0378">Hydrolase</keyword>
<sequence length="402" mass="45887">MNKEWLSMGTFILLFFLCVKKHFARNLLLLSNTNSLGRKLLGCAVAWTVSYTSYLTSFHSQLFGVYNRLLRTRGLIAFVYKNSAVCTSRLYSIIPQQKLRYSSKHNKILPISPWFITGFTDAEGCFNVGFQKNPNGKWYIRPLFQIKVHSRDNLLLNGIKDYFGGIGNIYITSKDSKFLVRSLDEILKIVLHFDNYPLISKKRSDFILFKQIIHKVVEGEHLSAKGLQEIVNIRSAINLGLSDSLKTIFPNTIPVSRPMLEDITIPDPEWMAGFVSGEGCFLVQISKYGKDKLDGVSLSFKVSQHLRDELLLRSFIPFFGCGLFNYHSGKSKLGSGVFVVRKYSDISDKILPFFNDHKIRGVKKEDFEDWARVAELIKSKAHLTEDGVEKIRDIKSGMNTLR</sequence>
<dbReference type="InterPro" id="IPR004860">
    <property type="entry name" value="LAGLIDADG_dom"/>
</dbReference>
<dbReference type="FunFam" id="3.10.28.10:FF:000010">
    <property type="entry name" value="LAGLIDADG homing endonuclease I-LtrII"/>
    <property type="match status" value="1"/>
</dbReference>
<geneLocation type="mitochondrion" evidence="2"/>
<evidence type="ECO:0000259" key="1">
    <source>
        <dbReference type="Pfam" id="PF00961"/>
    </source>
</evidence>
<dbReference type="InterPro" id="IPR027434">
    <property type="entry name" value="Homing_endonucl"/>
</dbReference>
<dbReference type="RefSeq" id="YP_009262006.1">
    <property type="nucleotide sequence ID" value="NC_030522.1"/>
</dbReference>
<keyword evidence="2" id="KW-0255">Endonuclease</keyword>
<organism evidence="2">
    <name type="scientific">Chrysoporthe austroafricana</name>
    <dbReference type="NCBI Taxonomy" id="354353"/>
    <lineage>
        <taxon>Eukaryota</taxon>
        <taxon>Fungi</taxon>
        <taxon>Dikarya</taxon>
        <taxon>Ascomycota</taxon>
        <taxon>Pezizomycotina</taxon>
        <taxon>Sordariomycetes</taxon>
        <taxon>Sordariomycetidae</taxon>
        <taxon>Diaporthales</taxon>
        <taxon>Cryphonectriaceae</taxon>
        <taxon>Cryphonectria-Endothia species complex</taxon>
        <taxon>Chrysoporthe</taxon>
    </lineage>
</organism>
<dbReference type="EMBL" id="KT380883">
    <property type="protein sequence ID" value="AMX22081.1"/>
    <property type="molecule type" value="Genomic_DNA"/>
</dbReference>
<dbReference type="GO" id="GO:0005739">
    <property type="term" value="C:mitochondrion"/>
    <property type="evidence" value="ECO:0007669"/>
    <property type="project" value="UniProtKB-ARBA"/>
</dbReference>
<dbReference type="Pfam" id="PF00961">
    <property type="entry name" value="LAGLIDADG_1"/>
    <property type="match status" value="2"/>
</dbReference>
<name>A0A191MWN3_9PEZI</name>
<dbReference type="SUPFAM" id="SSF55608">
    <property type="entry name" value="Homing endonucleases"/>
    <property type="match status" value="2"/>
</dbReference>
<dbReference type="PANTHER" id="PTHR36181">
    <property type="entry name" value="INTRON-ENCODED ENDONUCLEASE AI3-RELATED"/>
    <property type="match status" value="1"/>
</dbReference>
<feature type="domain" description="Homing endonuclease LAGLIDADG" evidence="1">
    <location>
        <begin position="116"/>
        <end position="213"/>
    </location>
</feature>
<protein>
    <submittedName>
        <fullName evidence="2">LAGLIDADG endonuclease</fullName>
    </submittedName>
</protein>
<dbReference type="GO" id="GO:0004519">
    <property type="term" value="F:endonuclease activity"/>
    <property type="evidence" value="ECO:0007669"/>
    <property type="project" value="UniProtKB-KW"/>
</dbReference>
<keyword evidence="2" id="KW-0496">Mitochondrion</keyword>
<feature type="domain" description="Homing endonuclease LAGLIDADG" evidence="1">
    <location>
        <begin position="271"/>
        <end position="373"/>
    </location>
</feature>
<keyword evidence="2" id="KW-0540">Nuclease</keyword>
<dbReference type="AlphaFoldDB" id="A0A191MWN3"/>
<dbReference type="InterPro" id="IPR051289">
    <property type="entry name" value="LAGLIDADG_Endonuclease"/>
</dbReference>
<accession>A0A191MWN3</accession>
<dbReference type="Gene3D" id="3.10.28.10">
    <property type="entry name" value="Homing endonucleases"/>
    <property type="match status" value="2"/>
</dbReference>
<reference evidence="2" key="1">
    <citation type="journal article" date="2016" name="PLoS ONE">
        <title>Intron Derived Size Polymorphism in the Mitochondrial Genomes of Closely Related Chrysoporthe Species.</title>
        <authorList>
            <person name="Kanzi A.M."/>
            <person name="Wingfield B.D."/>
            <person name="Steenkamp E.T."/>
            <person name="Naidoo S."/>
            <person name="van der Merwe N.A."/>
        </authorList>
    </citation>
    <scope>NUCLEOTIDE SEQUENCE</scope>
</reference>
<dbReference type="GeneID" id="31078155"/>
<gene>
    <name evidence="2" type="primary">orf402</name>
</gene>
<proteinExistence type="predicted"/>